<keyword evidence="3" id="KW-0808">Transferase</keyword>
<organism evidence="6 7">
    <name type="scientific">Roseibacillus ishigakijimensis</name>
    <dbReference type="NCBI Taxonomy" id="454146"/>
    <lineage>
        <taxon>Bacteria</taxon>
        <taxon>Pseudomonadati</taxon>
        <taxon>Verrucomicrobiota</taxon>
        <taxon>Verrucomicrobiia</taxon>
        <taxon>Verrucomicrobiales</taxon>
        <taxon>Verrucomicrobiaceae</taxon>
        <taxon>Roseibacillus</taxon>
    </lineage>
</organism>
<dbReference type="EMBL" id="JAENIO010000060">
    <property type="protein sequence ID" value="MBK1835538.1"/>
    <property type="molecule type" value="Genomic_DNA"/>
</dbReference>
<evidence type="ECO:0000256" key="2">
    <source>
        <dbReference type="ARBA" id="ARBA00022603"/>
    </source>
</evidence>
<keyword evidence="7" id="KW-1185">Reference proteome</keyword>
<evidence type="ECO:0000313" key="7">
    <source>
        <dbReference type="Proteomes" id="UP000604083"/>
    </source>
</evidence>
<protein>
    <submittedName>
        <fullName evidence="6">Site-specific DNA-methyltransferase</fullName>
    </submittedName>
</protein>
<dbReference type="PROSITE" id="PS00092">
    <property type="entry name" value="N6_MTASE"/>
    <property type="match status" value="1"/>
</dbReference>
<dbReference type="GO" id="GO:0003677">
    <property type="term" value="F:DNA binding"/>
    <property type="evidence" value="ECO:0007669"/>
    <property type="project" value="InterPro"/>
</dbReference>
<feature type="domain" description="DNA methylase N-4/N-6" evidence="5">
    <location>
        <begin position="521"/>
        <end position="820"/>
    </location>
</feature>
<dbReference type="InterPro" id="IPR002052">
    <property type="entry name" value="DNA_methylase_N6_adenine_CS"/>
</dbReference>
<dbReference type="GO" id="GO:0032259">
    <property type="term" value="P:methylation"/>
    <property type="evidence" value="ECO:0007669"/>
    <property type="project" value="UniProtKB-KW"/>
</dbReference>
<dbReference type="Proteomes" id="UP000604083">
    <property type="component" value="Unassembled WGS sequence"/>
</dbReference>
<dbReference type="InterPro" id="IPR002941">
    <property type="entry name" value="DNA_methylase_N4/N6"/>
</dbReference>
<accession>A0A934RRE9</accession>
<feature type="region of interest" description="Disordered" evidence="4">
    <location>
        <begin position="629"/>
        <end position="658"/>
    </location>
</feature>
<name>A0A934RRE9_9BACT</name>
<evidence type="ECO:0000256" key="4">
    <source>
        <dbReference type="SAM" id="MobiDB-lite"/>
    </source>
</evidence>
<keyword evidence="2" id="KW-0489">Methyltransferase</keyword>
<dbReference type="SUPFAM" id="SSF53335">
    <property type="entry name" value="S-adenosyl-L-methionine-dependent methyltransferases"/>
    <property type="match status" value="1"/>
</dbReference>
<proteinExistence type="inferred from homology"/>
<dbReference type="InterPro" id="IPR001091">
    <property type="entry name" value="RM_Methyltransferase"/>
</dbReference>
<evidence type="ECO:0000256" key="3">
    <source>
        <dbReference type="ARBA" id="ARBA00022679"/>
    </source>
</evidence>
<comment type="caution">
    <text evidence="6">The sequence shown here is derived from an EMBL/GenBank/DDBJ whole genome shotgun (WGS) entry which is preliminary data.</text>
</comment>
<dbReference type="GO" id="GO:0008170">
    <property type="term" value="F:N-methyltransferase activity"/>
    <property type="evidence" value="ECO:0007669"/>
    <property type="project" value="InterPro"/>
</dbReference>
<gene>
    <name evidence="6" type="ORF">JIN78_15825</name>
</gene>
<dbReference type="Gene3D" id="3.40.50.150">
    <property type="entry name" value="Vaccinia Virus protein VP39"/>
    <property type="match status" value="1"/>
</dbReference>
<dbReference type="Pfam" id="PF01555">
    <property type="entry name" value="N6_N4_Mtase"/>
    <property type="match status" value="1"/>
</dbReference>
<comment type="similarity">
    <text evidence="1">Belongs to the N(4)/N(6)-methyltransferase family.</text>
</comment>
<evidence type="ECO:0000259" key="5">
    <source>
        <dbReference type="Pfam" id="PF01555"/>
    </source>
</evidence>
<dbReference type="RefSeq" id="WP_200392975.1">
    <property type="nucleotide sequence ID" value="NZ_JAENIO010000060.1"/>
</dbReference>
<evidence type="ECO:0000256" key="1">
    <source>
        <dbReference type="ARBA" id="ARBA00006594"/>
    </source>
</evidence>
<feature type="compositionally biased region" description="Basic and acidic residues" evidence="4">
    <location>
        <begin position="636"/>
        <end position="651"/>
    </location>
</feature>
<evidence type="ECO:0000313" key="6">
    <source>
        <dbReference type="EMBL" id="MBK1835538.1"/>
    </source>
</evidence>
<reference evidence="6" key="1">
    <citation type="submission" date="2021-01" db="EMBL/GenBank/DDBJ databases">
        <title>Modified the classification status of verrucomicrobia.</title>
        <authorList>
            <person name="Feng X."/>
        </authorList>
    </citation>
    <scope>NUCLEOTIDE SEQUENCE</scope>
    <source>
        <strain evidence="6">KCTC 12986</strain>
    </source>
</reference>
<dbReference type="AlphaFoldDB" id="A0A934RRE9"/>
<dbReference type="InterPro" id="IPR029063">
    <property type="entry name" value="SAM-dependent_MTases_sf"/>
</dbReference>
<dbReference type="PRINTS" id="PR00508">
    <property type="entry name" value="S21N4MTFRASE"/>
</dbReference>
<sequence>MSEPYDKLAAQLSELFELEKADLDFGIHRIIKARQKHIRVFLGLEEPPENDPDAPTLKKIVQREMGELNTVELERQLEATAGKIKTNYGQLAFANGKLTDGPAKESADGQLWMELREELESGGEQANAQLEAEIYSHLTEFFSRYYDEADFLSKRRIKAGDAPYAVPYSGEEVMLHWANKDQYYIKSSKDLKDYTFTLPESAPGGLGGSRVQFKCQRQDPVLNNNNAKREFHLDLAEDGTPRIETSQDADGREALVIGFHFKIVDKTRTKKESEAWIEHLLQLLPGQKWQEALAHTPEGAKNNLLTRHLSNYTRKNEADFFIHKQLGHFLRGELDFYIKNEVMHLDDIDEKSTDYLTTRVRLIKALRTIAHHLIRFLAQLENFQKKLWLKKKYVTETHYCFTLDRVFALEKEGEALIATLLKHVDDKIRRPDGEMRSQKDEWIRLYALDELADYPADGKLTTEFLRAHDKLMLDTVFYPAAFKWQLLGAMEDLEEQLDGLLIHSENFQALNLLQERYREKVKCVYIDPPYNTGNDEFPYKDAYQHSSWMTMLFERIVLAKNLITSTGLNLFSIDDWESEKLVILGKLVFGKQSHLEQIIWKKRSSPPNDQIIGTQHEYIELFAKNPSESTLRLRPRSNDQKSRFRNPDNHPKGPWSAGDLMANVKGGRYVESLYYPITNPNTGEDHYPSSNGNWRFNREKIKELLESDEIYFGESGTGRPKLKRFLKDLRDGVTYSSIWDFVPLNTKGSAEMGALFNLNTAFESPKPSGLIKELVSLCCFSQDLTLDYFAGSGTTGHAVINLNREDGGSRRYILVEMGDHFDTVLKPRLQKVVYSAEWKDGKPVRIENRELGVQNGKEGLSHGFKYLRLESYEDALNNLDLGADRTPDLLGLGEGVREDYLFSYLLDLETRGHLMNLEHFRDPWGCQLKIHDPHTGRGEARVVDLVETFHYLLGVTVREVRVQGTKDKPGAFLTIEGENPEGQPILIIWRRLEANPDVAERHRLDWPVSDNEDLRAFAQAIRLNPADTEFHALYLNGDHTLADPNSKIHSIEEVFYERMFANTGNPED</sequence>